<dbReference type="GO" id="GO:0008320">
    <property type="term" value="F:protein transmembrane transporter activity"/>
    <property type="evidence" value="ECO:0007669"/>
    <property type="project" value="UniProtKB-UniRule"/>
</dbReference>
<dbReference type="PANTHER" id="PTHR14110:SF0">
    <property type="entry name" value="MITOCHONDRIAL IMPORT INNER MEMBRANE TRANSLOCASE SUBUNIT TIM22"/>
    <property type="match status" value="1"/>
</dbReference>
<evidence type="ECO:0000256" key="4">
    <source>
        <dbReference type="ARBA" id="ARBA00022692"/>
    </source>
</evidence>
<dbReference type="AlphaFoldDB" id="A0A0R0M0B8"/>
<keyword evidence="9" id="KW-0653">Protein transport</keyword>
<evidence type="ECO:0000256" key="1">
    <source>
        <dbReference type="ARBA" id="ARBA00004448"/>
    </source>
</evidence>
<reference evidence="10 11" key="1">
    <citation type="submission" date="2015-07" db="EMBL/GenBank/DDBJ databases">
        <title>The genome of Pseudoloma neurophilia, a relevant intracellular parasite of the zebrafish.</title>
        <authorList>
            <person name="Ndikumana S."/>
            <person name="Pelin A."/>
            <person name="Sanders J."/>
            <person name="Corradi N."/>
        </authorList>
    </citation>
    <scope>NUCLEOTIDE SEQUENCE [LARGE SCALE GENOMIC DNA]</scope>
    <source>
        <strain evidence="10 11">MK1</strain>
    </source>
</reference>
<dbReference type="GO" id="GO:0042721">
    <property type="term" value="C:TIM22 mitochondrial import inner membrane insertion complex"/>
    <property type="evidence" value="ECO:0007669"/>
    <property type="project" value="UniProtKB-UniRule"/>
</dbReference>
<comment type="function">
    <text evidence="9">Essential core component of the TIM22 complex, a complex that mediates the import and insertion of multi-pass transmembrane proteins into the mitochondrial inner membrane. In the TIM22 complex, it constitutes the voltage-activated and signal-gated channel. Forms a twin-pore translocase that uses the membrane potential as external driving force in 2 voltage-dependent steps.</text>
</comment>
<dbReference type="EMBL" id="LGUB01001526">
    <property type="protein sequence ID" value="KRH91787.1"/>
    <property type="molecule type" value="Genomic_DNA"/>
</dbReference>
<evidence type="ECO:0000256" key="3">
    <source>
        <dbReference type="ARBA" id="ARBA00020722"/>
    </source>
</evidence>
<dbReference type="VEuPathDB" id="MicrosporidiaDB:M153_2523600099"/>
<proteinExistence type="inferred from homology"/>
<organism evidence="10 11">
    <name type="scientific">Pseudoloma neurophilia</name>
    <dbReference type="NCBI Taxonomy" id="146866"/>
    <lineage>
        <taxon>Eukaryota</taxon>
        <taxon>Fungi</taxon>
        <taxon>Fungi incertae sedis</taxon>
        <taxon>Microsporidia</taxon>
        <taxon>Pseudoloma</taxon>
    </lineage>
</organism>
<evidence type="ECO:0000256" key="7">
    <source>
        <dbReference type="ARBA" id="ARBA00023128"/>
    </source>
</evidence>
<keyword evidence="9" id="KW-0813">Transport</keyword>
<evidence type="ECO:0000313" key="11">
    <source>
        <dbReference type="Proteomes" id="UP000051530"/>
    </source>
</evidence>
<evidence type="ECO:0000256" key="8">
    <source>
        <dbReference type="ARBA" id="ARBA00023136"/>
    </source>
</evidence>
<dbReference type="OrthoDB" id="2188586at2759"/>
<keyword evidence="9" id="KW-0811">Translocation</keyword>
<evidence type="ECO:0000313" key="10">
    <source>
        <dbReference type="EMBL" id="KRH91787.1"/>
    </source>
</evidence>
<keyword evidence="8" id="KW-0472">Membrane</keyword>
<protein>
    <recommendedName>
        <fullName evidence="3 9">Mitochondrial import inner membrane translocase subunit TIM22</fullName>
    </recommendedName>
</protein>
<evidence type="ECO:0000256" key="2">
    <source>
        <dbReference type="ARBA" id="ARBA00008444"/>
    </source>
</evidence>
<dbReference type="GO" id="GO:0045039">
    <property type="term" value="P:protein insertion into mitochondrial inner membrane"/>
    <property type="evidence" value="ECO:0007669"/>
    <property type="project" value="UniProtKB-UniRule"/>
</dbReference>
<comment type="subcellular location">
    <subcellularLocation>
        <location evidence="1 9">Mitochondrion inner membrane</location>
        <topology evidence="1 9">Multi-pass membrane protein</topology>
    </subcellularLocation>
</comment>
<keyword evidence="6" id="KW-1133">Transmembrane helix</keyword>
<sequence>MFFKKDPPKLEPKINKTDKTETFFTRINPVLKNMAINGAKGYVFGSFVGLINSRESVDETISDIHRSGLKFMSLGMVYTGAESIIETIREKKCVYNSIGASAIAGGVILGRQSLKKGIMGAVGFSLYTGLNNFPIELQDPESEIQ</sequence>
<dbReference type="Proteomes" id="UP000051530">
    <property type="component" value="Unassembled WGS sequence"/>
</dbReference>
<dbReference type="GO" id="GO:0030943">
    <property type="term" value="F:mitochondrion targeting sequence binding"/>
    <property type="evidence" value="ECO:0007669"/>
    <property type="project" value="TreeGrafter"/>
</dbReference>
<keyword evidence="5 9" id="KW-0999">Mitochondrion inner membrane</keyword>
<dbReference type="PANTHER" id="PTHR14110">
    <property type="entry name" value="MITOCHONDRIAL IMPORT INNER MEMBRANE TRANSLOCASE SUBUNIT TIM22"/>
    <property type="match status" value="1"/>
</dbReference>
<evidence type="ECO:0000256" key="5">
    <source>
        <dbReference type="ARBA" id="ARBA00022792"/>
    </source>
</evidence>
<keyword evidence="11" id="KW-1185">Reference proteome</keyword>
<comment type="subunit">
    <text evidence="9">Component of the TIM22 complex.</text>
</comment>
<comment type="caution">
    <text evidence="10">The sequence shown here is derived from an EMBL/GenBank/DDBJ whole genome shotgun (WGS) entry which is preliminary data.</text>
</comment>
<keyword evidence="4" id="KW-0812">Transmembrane</keyword>
<dbReference type="InterPro" id="IPR039175">
    <property type="entry name" value="TIM22"/>
</dbReference>
<accession>A0A0R0M0B8</accession>
<dbReference type="Pfam" id="PF02466">
    <property type="entry name" value="Tim17"/>
    <property type="match status" value="1"/>
</dbReference>
<evidence type="ECO:0000256" key="9">
    <source>
        <dbReference type="RuleBase" id="RU367038"/>
    </source>
</evidence>
<keyword evidence="7 9" id="KW-0496">Mitochondrion</keyword>
<name>A0A0R0M0B8_9MICR</name>
<comment type="similarity">
    <text evidence="2 9">Belongs to the Tim17/Tim22/Tim23 family.</text>
</comment>
<gene>
    <name evidence="10" type="ORF">M153_2523600099</name>
</gene>
<evidence type="ECO:0000256" key="6">
    <source>
        <dbReference type="ARBA" id="ARBA00022989"/>
    </source>
</evidence>